<feature type="domain" description="Multidrug resistance protein MdtA-like barrel-sandwich hybrid" evidence="3">
    <location>
        <begin position="64"/>
        <end position="185"/>
    </location>
</feature>
<dbReference type="GO" id="GO:0015562">
    <property type="term" value="F:efflux transmembrane transporter activity"/>
    <property type="evidence" value="ECO:0007669"/>
    <property type="project" value="TreeGrafter"/>
</dbReference>
<reference evidence="6" key="2">
    <citation type="submission" date="2022-10" db="EMBL/GenBank/DDBJ databases">
        <authorList>
            <person name="Aronson H.S."/>
        </authorList>
    </citation>
    <scope>NUCLEOTIDE SEQUENCE</scope>
    <source>
        <strain evidence="6">RS19-109</strain>
    </source>
</reference>
<evidence type="ECO:0000259" key="5">
    <source>
        <dbReference type="Pfam" id="PF25989"/>
    </source>
</evidence>
<dbReference type="RefSeq" id="WP_307633050.1">
    <property type="nucleotide sequence ID" value="NZ_JAPHEH010000001.1"/>
</dbReference>
<evidence type="ECO:0000256" key="1">
    <source>
        <dbReference type="ARBA" id="ARBA00009477"/>
    </source>
</evidence>
<comment type="similarity">
    <text evidence="1">Belongs to the membrane fusion protein (MFP) (TC 8.A.1) family.</text>
</comment>
<accession>A0A9X4MGU8</accession>
<keyword evidence="2" id="KW-0175">Coiled coil</keyword>
<dbReference type="EMBL" id="JAPHEH010000001">
    <property type="protein sequence ID" value="MDG4476081.1"/>
    <property type="molecule type" value="Genomic_DNA"/>
</dbReference>
<dbReference type="Gene3D" id="1.10.287.470">
    <property type="entry name" value="Helix hairpin bin"/>
    <property type="match status" value="1"/>
</dbReference>
<evidence type="ECO:0000313" key="7">
    <source>
        <dbReference type="Proteomes" id="UP001154240"/>
    </source>
</evidence>
<organism evidence="6 7">
    <name type="scientific">Thiovibrio frasassiensis</name>
    <dbReference type="NCBI Taxonomy" id="2984131"/>
    <lineage>
        <taxon>Bacteria</taxon>
        <taxon>Pseudomonadati</taxon>
        <taxon>Thermodesulfobacteriota</taxon>
        <taxon>Desulfobulbia</taxon>
        <taxon>Desulfobulbales</taxon>
        <taxon>Thiovibrionaceae</taxon>
        <taxon>Thiovibrio</taxon>
    </lineage>
</organism>
<dbReference type="Pfam" id="PF25954">
    <property type="entry name" value="Beta-barrel_RND_2"/>
    <property type="match status" value="1"/>
</dbReference>
<sequence length="344" mass="36463">MFHKYLSSALLLGLLLTAVGCKDPNHARTKTQTLPSAEVRVITVAGQASQRQIEVAGAVEAVQKATIAAKISGVIEELPVALGAVVKKGALLVKISAGEITARLSQAETQLAQAQRNFEREKRLLEKDASTRETVKSLEDAYRVAEAGASEARAMRNYAMITAPFAGIITQKMTNTGDLATPGTPLLVLENTEQLQVVVAAPEGMALKIKQGDTLPVSIPAAEFSQTGTVTEISPSADSASRTALVKLRIEGDASLRPGQYARVALPGGAAADTFLVPETAVFRFGQMERLFVVQENTAHLRLVRSGEHRNGQVEILAGVNGGEQVVAQGGERLVDGQPVRIVQ</sequence>
<dbReference type="InterPro" id="IPR058792">
    <property type="entry name" value="Beta-barrel_RND_2"/>
</dbReference>
<dbReference type="Proteomes" id="UP001154240">
    <property type="component" value="Unassembled WGS sequence"/>
</dbReference>
<gene>
    <name evidence="6" type="ORF">OLX77_07930</name>
</gene>
<proteinExistence type="inferred from homology"/>
<dbReference type="PROSITE" id="PS51257">
    <property type="entry name" value="PROKAR_LIPOPROTEIN"/>
    <property type="match status" value="1"/>
</dbReference>
<dbReference type="InterPro" id="IPR058625">
    <property type="entry name" value="MdtA-like_BSH"/>
</dbReference>
<protein>
    <submittedName>
        <fullName evidence="6">Efflux RND transporter periplasmic adaptor subunit</fullName>
    </submittedName>
</protein>
<dbReference type="Gene3D" id="2.40.30.170">
    <property type="match status" value="1"/>
</dbReference>
<dbReference type="InterPro" id="IPR058637">
    <property type="entry name" value="YknX-like_C"/>
</dbReference>
<feature type="coiled-coil region" evidence="2">
    <location>
        <begin position="97"/>
        <end position="124"/>
    </location>
</feature>
<dbReference type="NCBIfam" id="TIGR01730">
    <property type="entry name" value="RND_mfp"/>
    <property type="match status" value="1"/>
</dbReference>
<evidence type="ECO:0000259" key="3">
    <source>
        <dbReference type="Pfam" id="PF25917"/>
    </source>
</evidence>
<dbReference type="SUPFAM" id="SSF111369">
    <property type="entry name" value="HlyD-like secretion proteins"/>
    <property type="match status" value="1"/>
</dbReference>
<dbReference type="Gene3D" id="2.40.420.20">
    <property type="match status" value="1"/>
</dbReference>
<evidence type="ECO:0000259" key="4">
    <source>
        <dbReference type="Pfam" id="PF25954"/>
    </source>
</evidence>
<dbReference type="InterPro" id="IPR006143">
    <property type="entry name" value="RND_pump_MFP"/>
</dbReference>
<comment type="caution">
    <text evidence="6">The sequence shown here is derived from an EMBL/GenBank/DDBJ whole genome shotgun (WGS) entry which is preliminary data.</text>
</comment>
<evidence type="ECO:0000256" key="2">
    <source>
        <dbReference type="SAM" id="Coils"/>
    </source>
</evidence>
<dbReference type="PANTHER" id="PTHR30469">
    <property type="entry name" value="MULTIDRUG RESISTANCE PROTEIN MDTA"/>
    <property type="match status" value="1"/>
</dbReference>
<dbReference type="PANTHER" id="PTHR30469:SF15">
    <property type="entry name" value="HLYD FAMILY OF SECRETION PROTEINS"/>
    <property type="match status" value="1"/>
</dbReference>
<evidence type="ECO:0000313" key="6">
    <source>
        <dbReference type="EMBL" id="MDG4476081.1"/>
    </source>
</evidence>
<dbReference type="Pfam" id="PF25917">
    <property type="entry name" value="BSH_RND"/>
    <property type="match status" value="1"/>
</dbReference>
<dbReference type="Gene3D" id="2.40.50.100">
    <property type="match status" value="1"/>
</dbReference>
<reference evidence="6" key="1">
    <citation type="journal article" date="2022" name="bioRxiv">
        <title>Thiovibrio frasassiensisgen. nov., sp. nov., an autotrophic, elemental sulfur disproportionating bacterium isolated from sulfidic karst sediment, and proposal of Thiovibrionaceae fam. nov.</title>
        <authorList>
            <person name="Aronson H."/>
            <person name="Thomas C."/>
            <person name="Bhattacharyya M."/>
            <person name="Eckstein S."/>
            <person name="Jensen S."/>
            <person name="Barco R."/>
            <person name="Macalady J."/>
            <person name="Amend J."/>
        </authorList>
    </citation>
    <scope>NUCLEOTIDE SEQUENCE</scope>
    <source>
        <strain evidence="6">RS19-109</strain>
    </source>
</reference>
<dbReference type="GO" id="GO:1990281">
    <property type="term" value="C:efflux pump complex"/>
    <property type="evidence" value="ECO:0007669"/>
    <property type="project" value="TreeGrafter"/>
</dbReference>
<feature type="domain" description="YknX-like C-terminal permuted SH3-like" evidence="5">
    <location>
        <begin position="277"/>
        <end position="341"/>
    </location>
</feature>
<keyword evidence="7" id="KW-1185">Reference proteome</keyword>
<feature type="domain" description="CusB-like beta-barrel" evidence="4">
    <location>
        <begin position="197"/>
        <end position="266"/>
    </location>
</feature>
<dbReference type="Pfam" id="PF25989">
    <property type="entry name" value="YknX_C"/>
    <property type="match status" value="1"/>
</dbReference>
<name>A0A9X4MGU8_9BACT</name>
<dbReference type="AlphaFoldDB" id="A0A9X4MGU8"/>